<gene>
    <name evidence="1" type="ORF">METZ01_LOCUS399367</name>
</gene>
<sequence>MKNCPYCAEKIQDEAIKCRYCNSTLTQEEQKQTIQEEEQTIAKKTYVPQPPLRFNEAVGTCFRKYFDFTGR</sequence>
<name>A0A382VJ36_9ZZZZ</name>
<dbReference type="AlphaFoldDB" id="A0A382VJ36"/>
<evidence type="ECO:0008006" key="2">
    <source>
        <dbReference type="Google" id="ProtNLM"/>
    </source>
</evidence>
<evidence type="ECO:0000313" key="1">
    <source>
        <dbReference type="EMBL" id="SVD46513.1"/>
    </source>
</evidence>
<proteinExistence type="predicted"/>
<organism evidence="1">
    <name type="scientific">marine metagenome</name>
    <dbReference type="NCBI Taxonomy" id="408172"/>
    <lineage>
        <taxon>unclassified sequences</taxon>
        <taxon>metagenomes</taxon>
        <taxon>ecological metagenomes</taxon>
    </lineage>
</organism>
<feature type="non-terminal residue" evidence="1">
    <location>
        <position position="71"/>
    </location>
</feature>
<reference evidence="1" key="1">
    <citation type="submission" date="2018-05" db="EMBL/GenBank/DDBJ databases">
        <authorList>
            <person name="Lanie J.A."/>
            <person name="Ng W.-L."/>
            <person name="Kazmierczak K.M."/>
            <person name="Andrzejewski T.M."/>
            <person name="Davidsen T.M."/>
            <person name="Wayne K.J."/>
            <person name="Tettelin H."/>
            <person name="Glass J.I."/>
            <person name="Rusch D."/>
            <person name="Podicherti R."/>
            <person name="Tsui H.-C.T."/>
            <person name="Winkler M.E."/>
        </authorList>
    </citation>
    <scope>NUCLEOTIDE SEQUENCE</scope>
</reference>
<protein>
    <recommendedName>
        <fullName evidence="2">Zinc-ribbon domain-containing protein</fullName>
    </recommendedName>
</protein>
<accession>A0A382VJ36</accession>
<dbReference type="EMBL" id="UINC01152366">
    <property type="protein sequence ID" value="SVD46513.1"/>
    <property type="molecule type" value="Genomic_DNA"/>
</dbReference>